<reference evidence="4 5" key="1">
    <citation type="submission" date="2017-03" db="EMBL/GenBank/DDBJ databases">
        <title>Genome sequence of Lactobacillus bobalius KACC 16343.</title>
        <authorList>
            <person name="Chun J."/>
        </authorList>
    </citation>
    <scope>NUCLEOTIDE SEQUENCE [LARGE SCALE GENOMIC DNA]</scope>
    <source>
        <strain evidence="4 5">KACC 16343</strain>
    </source>
</reference>
<evidence type="ECO:0000313" key="5">
    <source>
        <dbReference type="Proteomes" id="UP000196232"/>
    </source>
</evidence>
<evidence type="ECO:0000256" key="2">
    <source>
        <dbReference type="SAM" id="SignalP"/>
    </source>
</evidence>
<dbReference type="InterPro" id="IPR024968">
    <property type="entry name" value="SlpA_C_lactobacillus"/>
</dbReference>
<dbReference type="EMBL" id="MYFM01000001">
    <property type="protein sequence ID" value="OVE99492.1"/>
    <property type="molecule type" value="Genomic_DNA"/>
</dbReference>
<evidence type="ECO:0000256" key="1">
    <source>
        <dbReference type="SAM" id="MobiDB-lite"/>
    </source>
</evidence>
<dbReference type="Pfam" id="PF03217">
    <property type="entry name" value="SlpA"/>
    <property type="match status" value="2"/>
</dbReference>
<proteinExistence type="predicted"/>
<feature type="region of interest" description="Disordered" evidence="1">
    <location>
        <begin position="216"/>
        <end position="235"/>
    </location>
</feature>
<protein>
    <submittedName>
        <fullName evidence="4">Cell wall protein IFF6</fullName>
    </submittedName>
</protein>
<feature type="region of interest" description="Disordered" evidence="1">
    <location>
        <begin position="243"/>
        <end position="267"/>
    </location>
</feature>
<feature type="compositionally biased region" description="Low complexity" evidence="1">
    <location>
        <begin position="437"/>
        <end position="468"/>
    </location>
</feature>
<gene>
    <name evidence="4" type="ORF">LKACC16343_00605</name>
</gene>
<dbReference type="RefSeq" id="WP_056951951.1">
    <property type="nucleotide sequence ID" value="NZ_LNUA01000032.1"/>
</dbReference>
<sequence length="607" mass="66107">MNKKIKYMGIAAATLLTVAPIATPVFNSATEITAKADTVNDSVKAGTSATDTKTDDVTDTNTSTDTESSTSTDTKADTDNSTSVDTKANTDDSTNTVVNATATATTSDEKATDSKTTTSNQTVYKVDNVDYDEGGYNSGVISGSLPAMKDGKEIEITYRVEFDGNSNGDVYGNNEKAIMPYFEGYSVNQEFVTFGIQRDPNTNEVTGITLPNGIPVYTKNGKETSTTPESNEIVDVSPMFPNSEGQEKLSNSTDITPKQKADGQKWESQMKSSFRLTKDMSLITNDDGTMFYIHGSDGWLYFGAKNLTPQSDVFEYFSSDDHNKDEFFMNFNDNKDRSDLFFDNEHYIVFATATANDGSVKRNLFPSEVNQFLEEKGGKGVTFHFGVHYAANLENDNASTDDNEHNASGGFDSDRFLKDNSKQVASKDVVVLPPDADSSNTTNTGSNTNTGNTANTGSNTNTSTSTTTDENKNNDKTTTPATSYSSVYTPTTGTQLYNDNGTLITNVSLGKNTAWKVDQKKVVKGVTYLRVATNEWVKVDNGLEIKLIDSVITTNKQTTLYNSKGEKITNRVLGADTAWRTDRTAQINGQTMYRVATNEWVSASNVQ</sequence>
<organism evidence="4 5">
    <name type="scientific">Companilactobacillus bobalius</name>
    <dbReference type="NCBI Taxonomy" id="2801451"/>
    <lineage>
        <taxon>Bacteria</taxon>
        <taxon>Bacillati</taxon>
        <taxon>Bacillota</taxon>
        <taxon>Bacilli</taxon>
        <taxon>Lactobacillales</taxon>
        <taxon>Lactobacillaceae</taxon>
        <taxon>Companilactobacillus</taxon>
    </lineage>
</organism>
<keyword evidence="2" id="KW-0732">Signal</keyword>
<dbReference type="Proteomes" id="UP000196232">
    <property type="component" value="Unassembled WGS sequence"/>
</dbReference>
<feature type="compositionally biased region" description="Polar residues" evidence="1">
    <location>
        <begin position="84"/>
        <end position="93"/>
    </location>
</feature>
<dbReference type="AlphaFoldDB" id="A0A202FG97"/>
<name>A0A202FG97_9LACO</name>
<feature type="chain" id="PRO_5038421590" evidence="2">
    <location>
        <begin position="23"/>
        <end position="607"/>
    </location>
</feature>
<evidence type="ECO:0000313" key="4">
    <source>
        <dbReference type="EMBL" id="OVE99492.1"/>
    </source>
</evidence>
<comment type="caution">
    <text evidence="4">The sequence shown here is derived from an EMBL/GenBank/DDBJ whole genome shotgun (WGS) entry which is preliminary data.</text>
</comment>
<feature type="compositionally biased region" description="Low complexity" evidence="1">
    <location>
        <begin position="59"/>
        <end position="83"/>
    </location>
</feature>
<evidence type="ECO:0000259" key="3">
    <source>
        <dbReference type="Pfam" id="PF03217"/>
    </source>
</evidence>
<feature type="compositionally biased region" description="Basic and acidic residues" evidence="1">
    <location>
        <begin position="412"/>
        <end position="421"/>
    </location>
</feature>
<accession>A0A202FG97</accession>
<feature type="signal peptide" evidence="2">
    <location>
        <begin position="1"/>
        <end position="22"/>
    </location>
</feature>
<feature type="region of interest" description="Disordered" evidence="1">
    <location>
        <begin position="43"/>
        <end position="93"/>
    </location>
</feature>
<feature type="compositionally biased region" description="Polar residues" evidence="1">
    <location>
        <begin position="480"/>
        <end position="496"/>
    </location>
</feature>
<feature type="region of interest" description="Disordered" evidence="1">
    <location>
        <begin position="396"/>
        <end position="496"/>
    </location>
</feature>
<feature type="domain" description="S-layer protein C-terminal" evidence="3">
    <location>
        <begin position="555"/>
        <end position="604"/>
    </location>
</feature>
<feature type="domain" description="S-layer protein C-terminal" evidence="3">
    <location>
        <begin position="494"/>
        <end position="539"/>
    </location>
</feature>